<evidence type="ECO:0000313" key="1">
    <source>
        <dbReference type="EMBL" id="KZS88451.1"/>
    </source>
</evidence>
<dbReference type="Gene3D" id="1.20.1280.50">
    <property type="match status" value="1"/>
</dbReference>
<dbReference type="AlphaFoldDB" id="A0A164P7Q8"/>
<organism evidence="1 2">
    <name type="scientific">Sistotremastrum niveocremeum HHB9708</name>
    <dbReference type="NCBI Taxonomy" id="1314777"/>
    <lineage>
        <taxon>Eukaryota</taxon>
        <taxon>Fungi</taxon>
        <taxon>Dikarya</taxon>
        <taxon>Basidiomycota</taxon>
        <taxon>Agaricomycotina</taxon>
        <taxon>Agaricomycetes</taxon>
        <taxon>Sistotremastrales</taxon>
        <taxon>Sistotremastraceae</taxon>
        <taxon>Sertulicium</taxon>
        <taxon>Sertulicium niveocremeum</taxon>
    </lineage>
</organism>
<sequence>MLTLSSPSLLEHIYSEATAPLLLTSDLDSSANPEDCLLRQLLCAVEAEASRLASRREQPECHYEANDYMVNMKNKVWNSMSLVQARLNEALNRRVPIARLPNEILAKIFEYYIADCFKEYRASIPSAFCVPPLYCRMRSEWHAIMQVCQTWRRVATNTPTLFTILDLNWDHSIIDLFMQCSGTTLPLSIYIPGFSKSFRASFEELRHMRNTRDNGELLRVLMARAQELHLQDVYSLAREFPDGLDASAPLLHSLTLKMNPGNFDWDAQVENPLAVFTRSGDFRSHIFHDMTVQLQNLDLSGFGFTKDWLACVNLRSVSVQFHGSWYSLSPVISPFTYLADLPNLETLHFSDGGELEPPSAQNRSVLTFNRLQALTFREVTLGTLRDAFTWLNLPALQQFNLLCGLQLYDQCMWPGAFEPNGFFALWQCSWIDTILERASQIRLALDGSHGRDLCPSRRSCDDYATLMFMKTPNDENPVFRLTLDESIRSVEEDKDYKPYLMLYDTLTHCLRHRASSMVITGLGPRKPLPPSDILGPVLMQCPDVTSLTVINCNAESLIHVLRSVDLADAAIPGLRELRLQGCSLEAECLPYLMKERESLGLVITHIE</sequence>
<proteinExistence type="predicted"/>
<reference evidence="1 2" key="1">
    <citation type="journal article" date="2016" name="Mol. Biol. Evol.">
        <title>Comparative Genomics of Early-Diverging Mushroom-Forming Fungi Provides Insights into the Origins of Lignocellulose Decay Capabilities.</title>
        <authorList>
            <person name="Nagy L.G."/>
            <person name="Riley R."/>
            <person name="Tritt A."/>
            <person name="Adam C."/>
            <person name="Daum C."/>
            <person name="Floudas D."/>
            <person name="Sun H."/>
            <person name="Yadav J.S."/>
            <person name="Pangilinan J."/>
            <person name="Larsson K.H."/>
            <person name="Matsuura K."/>
            <person name="Barry K."/>
            <person name="Labutti K."/>
            <person name="Kuo R."/>
            <person name="Ohm R.A."/>
            <person name="Bhattacharya S.S."/>
            <person name="Shirouzu T."/>
            <person name="Yoshinaga Y."/>
            <person name="Martin F.M."/>
            <person name="Grigoriev I.V."/>
            <person name="Hibbett D.S."/>
        </authorList>
    </citation>
    <scope>NUCLEOTIDE SEQUENCE [LARGE SCALE GENOMIC DNA]</scope>
    <source>
        <strain evidence="1 2">HHB9708</strain>
    </source>
</reference>
<dbReference type="EMBL" id="KV419437">
    <property type="protein sequence ID" value="KZS88451.1"/>
    <property type="molecule type" value="Genomic_DNA"/>
</dbReference>
<dbReference type="Gene3D" id="3.80.10.10">
    <property type="entry name" value="Ribonuclease Inhibitor"/>
    <property type="match status" value="1"/>
</dbReference>
<dbReference type="OrthoDB" id="2269034at2759"/>
<dbReference type="SUPFAM" id="SSF52047">
    <property type="entry name" value="RNI-like"/>
    <property type="match status" value="1"/>
</dbReference>
<evidence type="ECO:0000313" key="2">
    <source>
        <dbReference type="Proteomes" id="UP000076722"/>
    </source>
</evidence>
<keyword evidence="2" id="KW-1185">Reference proteome</keyword>
<accession>A0A164P7Q8</accession>
<name>A0A164P7Q8_9AGAM</name>
<gene>
    <name evidence="1" type="ORF">SISNIDRAFT_490243</name>
</gene>
<dbReference type="Proteomes" id="UP000076722">
    <property type="component" value="Unassembled WGS sequence"/>
</dbReference>
<dbReference type="InterPro" id="IPR032675">
    <property type="entry name" value="LRR_dom_sf"/>
</dbReference>
<protein>
    <submittedName>
        <fullName evidence="1">Uncharacterized protein</fullName>
    </submittedName>
</protein>